<evidence type="ECO:0000259" key="11">
    <source>
        <dbReference type="Pfam" id="PF01529"/>
    </source>
</evidence>
<evidence type="ECO:0000256" key="1">
    <source>
        <dbReference type="ARBA" id="ARBA00004127"/>
    </source>
</evidence>
<gene>
    <name evidence="12" type="ORF">SteCoe_4143</name>
</gene>
<keyword evidence="8 10" id="KW-0012">Acyltransferase</keyword>
<protein>
    <recommendedName>
        <fullName evidence="10">Palmitoyltransferase</fullName>
        <ecNumber evidence="10">2.3.1.225</ecNumber>
    </recommendedName>
</protein>
<feature type="transmembrane region" description="Helical" evidence="10">
    <location>
        <begin position="161"/>
        <end position="187"/>
    </location>
</feature>
<organism evidence="12 13">
    <name type="scientific">Stentor coeruleus</name>
    <dbReference type="NCBI Taxonomy" id="5963"/>
    <lineage>
        <taxon>Eukaryota</taxon>
        <taxon>Sar</taxon>
        <taxon>Alveolata</taxon>
        <taxon>Ciliophora</taxon>
        <taxon>Postciliodesmatophora</taxon>
        <taxon>Heterotrichea</taxon>
        <taxon>Heterotrichida</taxon>
        <taxon>Stentoridae</taxon>
        <taxon>Stentor</taxon>
    </lineage>
</organism>
<dbReference type="GO" id="GO:0019706">
    <property type="term" value="F:protein-cysteine S-palmitoyltransferase activity"/>
    <property type="evidence" value="ECO:0007669"/>
    <property type="project" value="UniProtKB-EC"/>
</dbReference>
<dbReference type="Proteomes" id="UP000187209">
    <property type="component" value="Unassembled WGS sequence"/>
</dbReference>
<evidence type="ECO:0000256" key="8">
    <source>
        <dbReference type="ARBA" id="ARBA00023315"/>
    </source>
</evidence>
<keyword evidence="2 10" id="KW-0808">Transferase</keyword>
<dbReference type="InterPro" id="IPR039859">
    <property type="entry name" value="PFA4/ZDH16/20/ERF2-like"/>
</dbReference>
<evidence type="ECO:0000256" key="4">
    <source>
        <dbReference type="ARBA" id="ARBA00022989"/>
    </source>
</evidence>
<evidence type="ECO:0000313" key="13">
    <source>
        <dbReference type="Proteomes" id="UP000187209"/>
    </source>
</evidence>
<dbReference type="Pfam" id="PF01529">
    <property type="entry name" value="DHHC"/>
    <property type="match status" value="1"/>
</dbReference>
<keyword evidence="13" id="KW-1185">Reference proteome</keyword>
<comment type="caution">
    <text evidence="12">The sequence shown here is derived from an EMBL/GenBank/DDBJ whole genome shotgun (WGS) entry which is preliminary data.</text>
</comment>
<dbReference type="PROSITE" id="PS50216">
    <property type="entry name" value="DHHC"/>
    <property type="match status" value="1"/>
</dbReference>
<dbReference type="AlphaFoldDB" id="A0A1R2CVD3"/>
<keyword evidence="5 10" id="KW-0472">Membrane</keyword>
<comment type="similarity">
    <text evidence="10">Belongs to the DHHC palmitoyltransferase family.</text>
</comment>
<dbReference type="PANTHER" id="PTHR22883">
    <property type="entry name" value="ZINC FINGER DHHC DOMAIN CONTAINING PROTEIN"/>
    <property type="match status" value="1"/>
</dbReference>
<feature type="transmembrane region" description="Helical" evidence="10">
    <location>
        <begin position="207"/>
        <end position="230"/>
    </location>
</feature>
<evidence type="ECO:0000256" key="10">
    <source>
        <dbReference type="RuleBase" id="RU079119"/>
    </source>
</evidence>
<dbReference type="InterPro" id="IPR001594">
    <property type="entry name" value="Palmitoyltrfase_DHHC"/>
</dbReference>
<evidence type="ECO:0000256" key="9">
    <source>
        <dbReference type="ARBA" id="ARBA00048048"/>
    </source>
</evidence>
<dbReference type="OrthoDB" id="9909019at2759"/>
<accession>A0A1R2CVD3</accession>
<evidence type="ECO:0000256" key="2">
    <source>
        <dbReference type="ARBA" id="ARBA00022679"/>
    </source>
</evidence>
<dbReference type="PANTHER" id="PTHR22883:SF43">
    <property type="entry name" value="PALMITOYLTRANSFERASE APP"/>
    <property type="match status" value="1"/>
</dbReference>
<evidence type="ECO:0000256" key="7">
    <source>
        <dbReference type="ARBA" id="ARBA00023288"/>
    </source>
</evidence>
<feature type="transmembrane region" description="Helical" evidence="10">
    <location>
        <begin position="66"/>
        <end position="86"/>
    </location>
</feature>
<reference evidence="12 13" key="1">
    <citation type="submission" date="2016-11" db="EMBL/GenBank/DDBJ databases">
        <title>The macronuclear genome of Stentor coeruleus: a giant cell with tiny introns.</title>
        <authorList>
            <person name="Slabodnick M."/>
            <person name="Ruby J.G."/>
            <person name="Reiff S.B."/>
            <person name="Swart E.C."/>
            <person name="Gosai S."/>
            <person name="Prabakaran S."/>
            <person name="Witkowska E."/>
            <person name="Larue G.E."/>
            <person name="Fisher S."/>
            <person name="Freeman R.M."/>
            <person name="Gunawardena J."/>
            <person name="Chu W."/>
            <person name="Stover N.A."/>
            <person name="Gregory B.D."/>
            <person name="Nowacki M."/>
            <person name="Derisi J."/>
            <person name="Roy S.W."/>
            <person name="Marshall W.F."/>
            <person name="Sood P."/>
        </authorList>
    </citation>
    <scope>NUCLEOTIDE SEQUENCE [LARGE SCALE GENOMIC DNA]</scope>
    <source>
        <strain evidence="12">WM001</strain>
    </source>
</reference>
<evidence type="ECO:0000256" key="3">
    <source>
        <dbReference type="ARBA" id="ARBA00022692"/>
    </source>
</evidence>
<comment type="subcellular location">
    <subcellularLocation>
        <location evidence="1">Endomembrane system</location>
        <topology evidence="1">Multi-pass membrane protein</topology>
    </subcellularLocation>
</comment>
<keyword evidence="7" id="KW-0449">Lipoprotein</keyword>
<feature type="transmembrane region" description="Helical" evidence="10">
    <location>
        <begin position="35"/>
        <end position="60"/>
    </location>
</feature>
<feature type="domain" description="Palmitoyltransferase DHHC" evidence="11">
    <location>
        <begin position="116"/>
        <end position="247"/>
    </location>
</feature>
<dbReference type="GO" id="GO:0005783">
    <property type="term" value="C:endoplasmic reticulum"/>
    <property type="evidence" value="ECO:0007669"/>
    <property type="project" value="TreeGrafter"/>
</dbReference>
<evidence type="ECO:0000256" key="5">
    <source>
        <dbReference type="ARBA" id="ARBA00023136"/>
    </source>
</evidence>
<comment type="catalytic activity">
    <reaction evidence="9 10">
        <text>L-cysteinyl-[protein] + hexadecanoyl-CoA = S-hexadecanoyl-L-cysteinyl-[protein] + CoA</text>
        <dbReference type="Rhea" id="RHEA:36683"/>
        <dbReference type="Rhea" id="RHEA-COMP:10131"/>
        <dbReference type="Rhea" id="RHEA-COMP:11032"/>
        <dbReference type="ChEBI" id="CHEBI:29950"/>
        <dbReference type="ChEBI" id="CHEBI:57287"/>
        <dbReference type="ChEBI" id="CHEBI:57379"/>
        <dbReference type="ChEBI" id="CHEBI:74151"/>
        <dbReference type="EC" id="2.3.1.225"/>
    </reaction>
</comment>
<keyword evidence="6" id="KW-0564">Palmitate</keyword>
<dbReference type="GO" id="GO:0005794">
    <property type="term" value="C:Golgi apparatus"/>
    <property type="evidence" value="ECO:0007669"/>
    <property type="project" value="TreeGrafter"/>
</dbReference>
<proteinExistence type="inferred from homology"/>
<name>A0A1R2CVD3_9CILI</name>
<dbReference type="EC" id="2.3.1.225" evidence="10"/>
<comment type="domain">
    <text evidence="10">The DHHC domain is required for palmitoyltransferase activity.</text>
</comment>
<keyword evidence="4 10" id="KW-1133">Transmembrane helix</keyword>
<evidence type="ECO:0000313" key="12">
    <source>
        <dbReference type="EMBL" id="OMJ92933.1"/>
    </source>
</evidence>
<sequence>MKDASISEKRLWKVWPGKNRFCCNGKYMAGPKSDFLYYIPSFVSLILIPNTFFIFVAPYIWDKVSICLPILSGIIYFITLSTYLLSTYTDPGILPRKNIIEILDQDSSSLDTINTDMSKYCNTCQIFKPRRSHHCKNCDNCVEIFDHHCSYINNCIGGRNYLYFFLFILSLTLLCLIDISGCLVFIFHDYSVLGPAKETFIKPGTVSLVVIVIMLAFITLIGVGALLLCLHHLSLCFTGKTTKEMIKGNEIGSLCYFWKKKPQRFDSRLILTEEQAKKITQGPFVVEISENYYSESN</sequence>
<evidence type="ECO:0000256" key="6">
    <source>
        <dbReference type="ARBA" id="ARBA00023139"/>
    </source>
</evidence>
<dbReference type="EMBL" id="MPUH01000051">
    <property type="protein sequence ID" value="OMJ92933.1"/>
    <property type="molecule type" value="Genomic_DNA"/>
</dbReference>
<keyword evidence="3 10" id="KW-0812">Transmembrane</keyword>
<dbReference type="GO" id="GO:0006612">
    <property type="term" value="P:protein targeting to membrane"/>
    <property type="evidence" value="ECO:0007669"/>
    <property type="project" value="TreeGrafter"/>
</dbReference>